<protein>
    <submittedName>
        <fullName evidence="7">LysR family transcriptional regulator</fullName>
    </submittedName>
</protein>
<feature type="domain" description="HTH lysR-type" evidence="5">
    <location>
        <begin position="2"/>
        <end position="59"/>
    </location>
</feature>
<evidence type="ECO:0000313" key="6">
    <source>
        <dbReference type="EMBL" id="KAB2826132.1"/>
    </source>
</evidence>
<keyword evidence="3" id="KW-0238">DNA-binding</keyword>
<name>A0A4Q5KJN4_9GAMM</name>
<dbReference type="AlphaFoldDB" id="A0A4Q5KJN4"/>
<evidence type="ECO:0000313" key="8">
    <source>
        <dbReference type="Proteomes" id="UP000293465"/>
    </source>
</evidence>
<dbReference type="InterPro" id="IPR036388">
    <property type="entry name" value="WH-like_DNA-bd_sf"/>
</dbReference>
<evidence type="ECO:0000256" key="3">
    <source>
        <dbReference type="ARBA" id="ARBA00023125"/>
    </source>
</evidence>
<proteinExistence type="inferred from homology"/>
<keyword evidence="4" id="KW-0804">Transcription</keyword>
<organism evidence="7 8">
    <name type="scientific">Aliivibrio finisterrensis</name>
    <dbReference type="NCBI Taxonomy" id="511998"/>
    <lineage>
        <taxon>Bacteria</taxon>
        <taxon>Pseudomonadati</taxon>
        <taxon>Pseudomonadota</taxon>
        <taxon>Gammaproteobacteria</taxon>
        <taxon>Vibrionales</taxon>
        <taxon>Vibrionaceae</taxon>
        <taxon>Aliivibrio</taxon>
    </lineage>
</organism>
<dbReference type="Pfam" id="PF00126">
    <property type="entry name" value="HTH_1"/>
    <property type="match status" value="1"/>
</dbReference>
<dbReference type="PANTHER" id="PTHR30126:SF40">
    <property type="entry name" value="HTH-TYPE TRANSCRIPTIONAL REGULATOR GLTR"/>
    <property type="match status" value="1"/>
</dbReference>
<dbReference type="Pfam" id="PF03466">
    <property type="entry name" value="LysR_substrate"/>
    <property type="match status" value="1"/>
</dbReference>
<evidence type="ECO:0000259" key="5">
    <source>
        <dbReference type="PROSITE" id="PS50931"/>
    </source>
</evidence>
<dbReference type="PROSITE" id="PS50931">
    <property type="entry name" value="HTH_LYSR"/>
    <property type="match status" value="1"/>
</dbReference>
<dbReference type="GeneID" id="56276183"/>
<dbReference type="EMBL" id="WBVP01000002">
    <property type="protein sequence ID" value="KAB2826132.1"/>
    <property type="molecule type" value="Genomic_DNA"/>
</dbReference>
<dbReference type="InterPro" id="IPR036390">
    <property type="entry name" value="WH_DNA-bd_sf"/>
</dbReference>
<reference evidence="6 9" key="2">
    <citation type="submission" date="2019-09" db="EMBL/GenBank/DDBJ databases">
        <title>Genome of Aliivibrio finisterrensis LMG 23869 (type strain).</title>
        <authorList>
            <person name="Bowman J.P."/>
        </authorList>
    </citation>
    <scope>NUCLEOTIDE SEQUENCE [LARGE SCALE GENOMIC DNA]</scope>
    <source>
        <strain evidence="6 9">LMG 23869</strain>
    </source>
</reference>
<dbReference type="InterPro" id="IPR000847">
    <property type="entry name" value="LysR_HTH_N"/>
</dbReference>
<dbReference type="InterPro" id="IPR005119">
    <property type="entry name" value="LysR_subst-bd"/>
</dbReference>
<evidence type="ECO:0000256" key="4">
    <source>
        <dbReference type="ARBA" id="ARBA00023163"/>
    </source>
</evidence>
<gene>
    <name evidence="7" type="ORF">ERW49_14030</name>
    <name evidence="6" type="ORF">F8B77_02660</name>
</gene>
<dbReference type="Proteomes" id="UP000434870">
    <property type="component" value="Unassembled WGS sequence"/>
</dbReference>
<accession>A0A4Q5KJN4</accession>
<dbReference type="GO" id="GO:0000976">
    <property type="term" value="F:transcription cis-regulatory region binding"/>
    <property type="evidence" value="ECO:0007669"/>
    <property type="project" value="TreeGrafter"/>
</dbReference>
<dbReference type="GO" id="GO:0003700">
    <property type="term" value="F:DNA-binding transcription factor activity"/>
    <property type="evidence" value="ECO:0007669"/>
    <property type="project" value="InterPro"/>
</dbReference>
<evidence type="ECO:0000313" key="9">
    <source>
        <dbReference type="Proteomes" id="UP000434870"/>
    </source>
</evidence>
<comment type="similarity">
    <text evidence="1">Belongs to the LysR transcriptional regulatory family.</text>
</comment>
<dbReference type="EMBL" id="SEZJ01000013">
    <property type="protein sequence ID" value="RYU45423.1"/>
    <property type="molecule type" value="Genomic_DNA"/>
</dbReference>
<sequence>MFSYEHLTSFCATVEEGSYSQAARKLGKDRTTIREQIKALEDSYAIELFDIQGKKAIASPAGLAIYKQAKLLVKNSEKLNLRMMNNYQQPITQLDIFHDIIVPNSLILLVEEFITNAFPHIKIHWLHRNRDQALASLVEGKHQLAIMQNKPSNETQFPIGFLNLGTHSFSAYCNPTHPITQLSNLSLYDLQLEKQYISENHYNTMPEIFAVSTDLRLVSNNDVLLKLVRHDGWALMSKGLAQPYIDNKELIEIKIKELSNDLQIGISFFYPLTLELNDEIQQLTTFLRQYAQQYLN</sequence>
<evidence type="ECO:0000256" key="2">
    <source>
        <dbReference type="ARBA" id="ARBA00023015"/>
    </source>
</evidence>
<dbReference type="Gene3D" id="3.40.190.290">
    <property type="match status" value="1"/>
</dbReference>
<dbReference type="PANTHER" id="PTHR30126">
    <property type="entry name" value="HTH-TYPE TRANSCRIPTIONAL REGULATOR"/>
    <property type="match status" value="1"/>
</dbReference>
<evidence type="ECO:0000313" key="7">
    <source>
        <dbReference type="EMBL" id="RYU45423.1"/>
    </source>
</evidence>
<comment type="caution">
    <text evidence="7">The sequence shown here is derived from an EMBL/GenBank/DDBJ whole genome shotgun (WGS) entry which is preliminary data.</text>
</comment>
<keyword evidence="2" id="KW-0805">Transcription regulation</keyword>
<dbReference type="Gene3D" id="1.10.10.10">
    <property type="entry name" value="Winged helix-like DNA-binding domain superfamily/Winged helix DNA-binding domain"/>
    <property type="match status" value="1"/>
</dbReference>
<dbReference type="SUPFAM" id="SSF46785">
    <property type="entry name" value="Winged helix' DNA-binding domain"/>
    <property type="match status" value="1"/>
</dbReference>
<dbReference type="Proteomes" id="UP000293465">
    <property type="component" value="Unassembled WGS sequence"/>
</dbReference>
<dbReference type="SUPFAM" id="SSF53850">
    <property type="entry name" value="Periplasmic binding protein-like II"/>
    <property type="match status" value="1"/>
</dbReference>
<reference evidence="7 8" key="1">
    <citation type="submission" date="2019-02" db="EMBL/GenBank/DDBJ databases">
        <title>Genome sequences of Aliivibrio finisterrensis strains from farmed Atlantic salmon.</title>
        <authorList>
            <person name="Bowman J.P."/>
        </authorList>
    </citation>
    <scope>NUCLEOTIDE SEQUENCE [LARGE SCALE GENOMIC DNA]</scope>
    <source>
        <strain evidence="7 8">A32</strain>
    </source>
</reference>
<dbReference type="OrthoDB" id="5858319at2"/>
<dbReference type="RefSeq" id="WP_130087861.1">
    <property type="nucleotide sequence ID" value="NZ_SEZJ01000013.1"/>
</dbReference>
<evidence type="ECO:0000256" key="1">
    <source>
        <dbReference type="ARBA" id="ARBA00009437"/>
    </source>
</evidence>